<name>A0A4U7BD18_9PEZI</name>
<evidence type="ECO:0000313" key="1">
    <source>
        <dbReference type="EMBL" id="TKX25857.1"/>
    </source>
</evidence>
<dbReference type="SUPFAM" id="SSF53335">
    <property type="entry name" value="S-adenosyl-L-methionine-dependent methyltransferases"/>
    <property type="match status" value="1"/>
</dbReference>
<proteinExistence type="predicted"/>
<sequence length="347" mass="37733">MCSNDTFGSTLQAMLGGRVDGTREVTAPTYYSTRAASIADSITLRDNMKVLDIGSGLCRFSERLLVRARTEGRSGVVVVNVDQGQDLLNEGQRSHNANNIYGPGTPGSRGNGAIFLARNFNSASGMRATKAEWTQGRGFDTVVCLMTIHHIAATVRGQVQWLDRLCATVMAPASQLVFTAGATDLPTAFFGITKTTFTPNGKGVASVQKRQYSLAHDTARMQAVGVAYQTEINNTWALSTPVTTPVAWPRVATSGGGAARGWQDMTVAFRQELEEEWDDIRRAPNQDPPAALTLAAFEAIADERACAQERIMRREEAAARNTQVPRGGRRPFLHFFSMDVCVVANRR</sequence>
<comment type="caution">
    <text evidence="1">The sequence shown here is derived from an EMBL/GenBank/DDBJ whole genome shotgun (WGS) entry which is preliminary data.</text>
</comment>
<dbReference type="InterPro" id="IPR029063">
    <property type="entry name" value="SAM-dependent_MTases_sf"/>
</dbReference>
<dbReference type="EMBL" id="PTQR01000022">
    <property type="protein sequence ID" value="TKX25857.1"/>
    <property type="molecule type" value="Genomic_DNA"/>
</dbReference>
<evidence type="ECO:0000313" key="2">
    <source>
        <dbReference type="Proteomes" id="UP000308133"/>
    </source>
</evidence>
<protein>
    <submittedName>
        <fullName evidence="1">Uncharacterized protein</fullName>
    </submittedName>
</protein>
<accession>A0A4U7BD18</accession>
<organism evidence="1 2">
    <name type="scientific">Elsinoe australis</name>
    <dbReference type="NCBI Taxonomy" id="40998"/>
    <lineage>
        <taxon>Eukaryota</taxon>
        <taxon>Fungi</taxon>
        <taxon>Dikarya</taxon>
        <taxon>Ascomycota</taxon>
        <taxon>Pezizomycotina</taxon>
        <taxon>Dothideomycetes</taxon>
        <taxon>Dothideomycetidae</taxon>
        <taxon>Myriangiales</taxon>
        <taxon>Elsinoaceae</taxon>
        <taxon>Elsinoe</taxon>
    </lineage>
</organism>
<dbReference type="AlphaFoldDB" id="A0A4U7BD18"/>
<dbReference type="Proteomes" id="UP000308133">
    <property type="component" value="Unassembled WGS sequence"/>
</dbReference>
<reference evidence="1 2" key="1">
    <citation type="submission" date="2018-02" db="EMBL/GenBank/DDBJ databases">
        <title>Draft genome sequences of Elsinoe sp., causing black scab on jojoba.</title>
        <authorList>
            <person name="Stodart B."/>
            <person name="Jeffress S."/>
            <person name="Ash G."/>
            <person name="Arun Chinnappa K."/>
        </authorList>
    </citation>
    <scope>NUCLEOTIDE SEQUENCE [LARGE SCALE GENOMIC DNA]</scope>
    <source>
        <strain evidence="1 2">Hillstone_2</strain>
    </source>
</reference>
<gene>
    <name evidence="1" type="ORF">C1H76_1883</name>
</gene>
<dbReference type="Gene3D" id="3.40.50.150">
    <property type="entry name" value="Vaccinia Virus protein VP39"/>
    <property type="match status" value="1"/>
</dbReference>